<gene>
    <name evidence="4" type="ORF">CAL20_09870</name>
</gene>
<dbReference type="RefSeq" id="WP_094837739.1">
    <property type="nucleotide sequence ID" value="NZ_NEVQ01000012.1"/>
</dbReference>
<keyword evidence="5" id="KW-1185">Reference proteome</keyword>
<accession>A0A261U8D0</accession>
<sequence length="976" mass="103082">MAESVGAIYYTVEADTAKLLTATTDGETSLDNLERQFKRTDKAASQSQFQMTKTAQAVRSLGRESSAASSNVANLARVMGALIGIQGVRGLIEMAEAYNEMAERVRMATSSTEEYELVQSRLLTTANKTYRALSEAQEVYILTADSVRSLGYNTEQALDITDSLSYSFVKNATSVDRANSAVSAFTKALNKGKVEADGWESLIAAVPTVVNDIATAAGKTSQEIRELGVSGGITAQMLTEGLRGALDENKAAADGMATTLKDAFRNLSNNLSVYVGEANNAYGATGLLSSSIIALGENIDFIVKALSVAGAGALAKYIAGLTASSLGNAKAAIQARIHAAEQLKLAIAEERTAAAAATQTAATARLGGAHSAAAVAAARHTAAQTALSAAQRAYVAAGGGLLTLLGGPAGIIALVASAAAGFVLFGDNARNAVPDVNSLTNAIDKLGEAQLRLRRQQAEEAIEKVQLRAQEASDVLRGMERDYSALSDQLGRGVDAKGLDNATRSIVEQRAEVEQYGEQLNVAKEALSKINEEIERRGKQSSSTGGASASPAADPEVKKRLQDLREELALSKLQGVERAKLAAVQKLGAGATAEERAEAEKLAEAIYRNSDAQKSIKESTKASIEARKKDREVLADMARELQLAALSGEALAVAKAKNQLSSFATPQQIADLERMAKTLYEIDQKNQQRKKFGDTAKDADQYIMGDVSPLSGGAFDDQVARYDAEAQAEQKRYAEQLERLTAARELQIQTQKSYDQLEQEAAQQHADRMAQIEQAKNSVILSSASDAFGAMADILRQSQGEQSGIFKAMFAASKAFAIADATVNAYSAISKAWNSAPFPANLAAVAATTPQVMSVVSAISAASYGGRQYGGSVDATKMYRVNENGAPEILNTASGRQYLLPNSRGEVVSNKEATGGKAAAAPNIVVNVHNAPPGTRVENRQVDDQYITDVILSDFAGDGPISNGGKGHFGWKRRGY</sequence>
<keyword evidence="1" id="KW-0175">Coiled coil</keyword>
<evidence type="ECO:0000313" key="5">
    <source>
        <dbReference type="Proteomes" id="UP000216885"/>
    </source>
</evidence>
<feature type="compositionally biased region" description="Low complexity" evidence="2">
    <location>
        <begin position="541"/>
        <end position="553"/>
    </location>
</feature>
<dbReference type="EMBL" id="NEVQ01000012">
    <property type="protein sequence ID" value="OZI57672.1"/>
    <property type="molecule type" value="Genomic_DNA"/>
</dbReference>
<evidence type="ECO:0000256" key="2">
    <source>
        <dbReference type="SAM" id="MobiDB-lite"/>
    </source>
</evidence>
<feature type="coiled-coil region" evidence="1">
    <location>
        <begin position="719"/>
        <end position="760"/>
    </location>
</feature>
<proteinExistence type="predicted"/>
<dbReference type="NCBIfam" id="TIGR02675">
    <property type="entry name" value="tape_meas_nterm"/>
    <property type="match status" value="1"/>
</dbReference>
<evidence type="ECO:0000256" key="1">
    <source>
        <dbReference type="SAM" id="Coils"/>
    </source>
</evidence>
<dbReference type="Proteomes" id="UP000216885">
    <property type="component" value="Unassembled WGS sequence"/>
</dbReference>
<dbReference type="InterPro" id="IPR013491">
    <property type="entry name" value="Tape_meas_N"/>
</dbReference>
<feature type="domain" description="Tape measure protein N-terminal" evidence="3">
    <location>
        <begin position="90"/>
        <end position="279"/>
    </location>
</feature>
<dbReference type="AlphaFoldDB" id="A0A261U8D0"/>
<comment type="caution">
    <text evidence="4">The sequence shown here is derived from an EMBL/GenBank/DDBJ whole genome shotgun (WGS) entry which is preliminary data.</text>
</comment>
<name>A0A261U8D0_9BORD</name>
<evidence type="ECO:0000259" key="3">
    <source>
        <dbReference type="Pfam" id="PF20155"/>
    </source>
</evidence>
<feature type="region of interest" description="Disordered" evidence="2">
    <location>
        <begin position="533"/>
        <end position="557"/>
    </location>
</feature>
<reference evidence="4 5" key="1">
    <citation type="submission" date="2017-05" db="EMBL/GenBank/DDBJ databases">
        <title>Complete and WGS of Bordetella genogroups.</title>
        <authorList>
            <person name="Spilker T."/>
            <person name="LiPuma J."/>
        </authorList>
    </citation>
    <scope>NUCLEOTIDE SEQUENCE [LARGE SCALE GENOMIC DNA]</scope>
    <source>
        <strain evidence="4 5">AU9919</strain>
    </source>
</reference>
<organism evidence="4 5">
    <name type="scientific">Bordetella genomosp. 4</name>
    <dbReference type="NCBI Taxonomy" id="463044"/>
    <lineage>
        <taxon>Bacteria</taxon>
        <taxon>Pseudomonadati</taxon>
        <taxon>Pseudomonadota</taxon>
        <taxon>Betaproteobacteria</taxon>
        <taxon>Burkholderiales</taxon>
        <taxon>Alcaligenaceae</taxon>
        <taxon>Bordetella</taxon>
    </lineage>
</organism>
<dbReference type="Pfam" id="PF20155">
    <property type="entry name" value="TMP_3"/>
    <property type="match status" value="1"/>
</dbReference>
<protein>
    <recommendedName>
        <fullName evidence="3">Tape measure protein N-terminal domain-containing protein</fullName>
    </recommendedName>
</protein>
<feature type="coiled-coil region" evidence="1">
    <location>
        <begin position="439"/>
        <end position="533"/>
    </location>
</feature>
<evidence type="ECO:0000313" key="4">
    <source>
        <dbReference type="EMBL" id="OZI57672.1"/>
    </source>
</evidence>